<evidence type="ECO:0000313" key="2">
    <source>
        <dbReference type="EMBL" id="EOA18205.1"/>
    </source>
</evidence>
<dbReference type="Pfam" id="PF24750">
    <property type="entry name" value="b-prop_At3g26010-like"/>
    <property type="match status" value="1"/>
</dbReference>
<dbReference type="EMBL" id="KB870811">
    <property type="protein sequence ID" value="EOA18205.1"/>
    <property type="molecule type" value="Genomic_DNA"/>
</dbReference>
<dbReference type="STRING" id="81985.R0H0R1"/>
<dbReference type="OrthoDB" id="674184at2759"/>
<dbReference type="Pfam" id="PF00646">
    <property type="entry name" value="F-box"/>
    <property type="match status" value="1"/>
</dbReference>
<dbReference type="InterPro" id="IPR055290">
    <property type="entry name" value="At3g26010-like"/>
</dbReference>
<evidence type="ECO:0000313" key="3">
    <source>
        <dbReference type="Proteomes" id="UP000029121"/>
    </source>
</evidence>
<dbReference type="PROSITE" id="PS50181">
    <property type="entry name" value="FBOX"/>
    <property type="match status" value="1"/>
</dbReference>
<sequence length="429" mass="49446">MEAQTNTAGLPEVMLTEILAKLPMRSISRFKSVCKTWKKTLESVYFRRHFMSLHQHSSSSCSWSLIRGEFMGKELMGCYGQWDLPKSPASYIPPPSKYFSSSFSNGLVLMEGRDYFFFVGNPVLRQWAKIPYPLCDTSSFGLVSRVDLDGVVVSFKIVRRGVGSSNTDLFVRIYSSETGVWTSKQLHFPCDDHIPYSSPISLNETIYFLAQTDFHIRQPGVLIAHDFYSESDQCQVIPLPDHSNNPNYKRALTTCGGFVMYVKTLAENVYDSLKVWRLRKDSAAWELLWDLDLPLAWADDIAYNAPVAMHPFDSDVVYIWRQKSRDMVSYNLRTQNYTTMRDASKWYNDNNQNSFMNRFVCQKYMDEIYGPNSLWGSGSVVALFQFVQSRWMEPVPCPPQVEMINTASLLSYISSIKKRKRDIGRGFRY</sequence>
<dbReference type="InterPro" id="IPR036047">
    <property type="entry name" value="F-box-like_dom_sf"/>
</dbReference>
<accession>R0H0R1</accession>
<keyword evidence="3" id="KW-1185">Reference proteome</keyword>
<dbReference type="InterPro" id="IPR001810">
    <property type="entry name" value="F-box_dom"/>
</dbReference>
<reference evidence="3" key="1">
    <citation type="journal article" date="2013" name="Nat. Genet.">
        <title>The Capsella rubella genome and the genomic consequences of rapid mating system evolution.</title>
        <authorList>
            <person name="Slotte T."/>
            <person name="Hazzouri K.M."/>
            <person name="Agren J.A."/>
            <person name="Koenig D."/>
            <person name="Maumus F."/>
            <person name="Guo Y.L."/>
            <person name="Steige K."/>
            <person name="Platts A.E."/>
            <person name="Escobar J.S."/>
            <person name="Newman L.K."/>
            <person name="Wang W."/>
            <person name="Mandakova T."/>
            <person name="Vello E."/>
            <person name="Smith L.M."/>
            <person name="Henz S.R."/>
            <person name="Steffen J."/>
            <person name="Takuno S."/>
            <person name="Brandvain Y."/>
            <person name="Coop G."/>
            <person name="Andolfatto P."/>
            <person name="Hu T.T."/>
            <person name="Blanchette M."/>
            <person name="Clark R.M."/>
            <person name="Quesneville H."/>
            <person name="Nordborg M."/>
            <person name="Gaut B.S."/>
            <person name="Lysak M.A."/>
            <person name="Jenkins J."/>
            <person name="Grimwood J."/>
            <person name="Chapman J."/>
            <person name="Prochnik S."/>
            <person name="Shu S."/>
            <person name="Rokhsar D."/>
            <person name="Schmutz J."/>
            <person name="Weigel D."/>
            <person name="Wright S.I."/>
        </authorList>
    </citation>
    <scope>NUCLEOTIDE SEQUENCE [LARGE SCALE GENOMIC DNA]</scope>
    <source>
        <strain evidence="3">cv. Monte Gargano</strain>
    </source>
</reference>
<feature type="domain" description="F-box" evidence="1">
    <location>
        <begin position="4"/>
        <end position="53"/>
    </location>
</feature>
<dbReference type="eggNOG" id="ENOG502QZ2R">
    <property type="taxonomic scope" value="Eukaryota"/>
</dbReference>
<dbReference type="Gene3D" id="1.20.1280.50">
    <property type="match status" value="1"/>
</dbReference>
<evidence type="ECO:0000259" key="1">
    <source>
        <dbReference type="PROSITE" id="PS50181"/>
    </source>
</evidence>
<name>R0H0R1_9BRAS</name>
<dbReference type="SUPFAM" id="SSF81383">
    <property type="entry name" value="F-box domain"/>
    <property type="match status" value="1"/>
</dbReference>
<gene>
    <name evidence="2" type="ORF">CARUB_v10006689mg</name>
</gene>
<dbReference type="PANTHER" id="PTHR35546">
    <property type="entry name" value="F-BOX PROTEIN INTERACTION DOMAIN PROTEIN-RELATED"/>
    <property type="match status" value="1"/>
</dbReference>
<organism evidence="2 3">
    <name type="scientific">Capsella rubella</name>
    <dbReference type="NCBI Taxonomy" id="81985"/>
    <lineage>
        <taxon>Eukaryota</taxon>
        <taxon>Viridiplantae</taxon>
        <taxon>Streptophyta</taxon>
        <taxon>Embryophyta</taxon>
        <taxon>Tracheophyta</taxon>
        <taxon>Spermatophyta</taxon>
        <taxon>Magnoliopsida</taxon>
        <taxon>eudicotyledons</taxon>
        <taxon>Gunneridae</taxon>
        <taxon>Pentapetalae</taxon>
        <taxon>rosids</taxon>
        <taxon>malvids</taxon>
        <taxon>Brassicales</taxon>
        <taxon>Brassicaceae</taxon>
        <taxon>Camelineae</taxon>
        <taxon>Capsella</taxon>
    </lineage>
</organism>
<proteinExistence type="predicted"/>
<dbReference type="PANTHER" id="PTHR35546:SF25">
    <property type="entry name" value="F-BOX DOMAIN-CONTAINING PROTEIN"/>
    <property type="match status" value="1"/>
</dbReference>
<protein>
    <recommendedName>
        <fullName evidence="1">F-box domain-containing protein</fullName>
    </recommendedName>
</protein>
<dbReference type="KEGG" id="crb:17878660"/>
<dbReference type="Proteomes" id="UP000029121">
    <property type="component" value="Unassembled WGS sequence"/>
</dbReference>
<dbReference type="AlphaFoldDB" id="R0H0R1"/>
<dbReference type="SMART" id="SM00256">
    <property type="entry name" value="FBOX"/>
    <property type="match status" value="1"/>
</dbReference>
<dbReference type="CDD" id="cd22157">
    <property type="entry name" value="F-box_AtFBW1-like"/>
    <property type="match status" value="1"/>
</dbReference>
<dbReference type="InterPro" id="IPR056592">
    <property type="entry name" value="Beta-prop_At3g26010-like"/>
</dbReference>